<dbReference type="AlphaFoldDB" id="A0A839TQX4"/>
<name>A0A839TQX4_9BACL</name>
<feature type="domain" description="Gfo/Idh/MocA-like oxidoreductase N-terminal" evidence="1">
    <location>
        <begin position="2"/>
        <end position="120"/>
    </location>
</feature>
<protein>
    <submittedName>
        <fullName evidence="3">Putative dehydrogenase</fullName>
    </submittedName>
</protein>
<dbReference type="RefSeq" id="WP_183583347.1">
    <property type="nucleotide sequence ID" value="NZ_JACHXJ010000003.1"/>
</dbReference>
<dbReference type="SUPFAM" id="SSF55347">
    <property type="entry name" value="Glyceraldehyde-3-phosphate dehydrogenase-like, C-terminal domain"/>
    <property type="match status" value="1"/>
</dbReference>
<evidence type="ECO:0000259" key="1">
    <source>
        <dbReference type="Pfam" id="PF01408"/>
    </source>
</evidence>
<dbReference type="Proteomes" id="UP000517523">
    <property type="component" value="Unassembled WGS sequence"/>
</dbReference>
<dbReference type="Gene3D" id="3.30.360.10">
    <property type="entry name" value="Dihydrodipicolinate Reductase, domain 2"/>
    <property type="match status" value="1"/>
</dbReference>
<comment type="caution">
    <text evidence="3">The sequence shown here is derived from an EMBL/GenBank/DDBJ whole genome shotgun (WGS) entry which is preliminary data.</text>
</comment>
<reference evidence="3 4" key="1">
    <citation type="submission" date="2020-08" db="EMBL/GenBank/DDBJ databases">
        <title>Genomic Encyclopedia of Type Strains, Phase III (KMG-III): the genomes of soil and plant-associated and newly described type strains.</title>
        <authorList>
            <person name="Whitman W."/>
        </authorList>
    </citation>
    <scope>NUCLEOTIDE SEQUENCE [LARGE SCALE GENOMIC DNA]</scope>
    <source>
        <strain evidence="3 4">CECT 5831</strain>
    </source>
</reference>
<dbReference type="GO" id="GO:0000166">
    <property type="term" value="F:nucleotide binding"/>
    <property type="evidence" value="ECO:0007669"/>
    <property type="project" value="InterPro"/>
</dbReference>
<dbReference type="Pfam" id="PF22725">
    <property type="entry name" value="GFO_IDH_MocA_C3"/>
    <property type="match status" value="1"/>
</dbReference>
<evidence type="ECO:0000313" key="4">
    <source>
        <dbReference type="Proteomes" id="UP000517523"/>
    </source>
</evidence>
<gene>
    <name evidence="3" type="ORF">FHS19_003797</name>
</gene>
<dbReference type="PANTHER" id="PTHR43249">
    <property type="entry name" value="UDP-N-ACETYL-2-AMINO-2-DEOXY-D-GLUCURONATE OXIDASE"/>
    <property type="match status" value="1"/>
</dbReference>
<dbReference type="InterPro" id="IPR052515">
    <property type="entry name" value="Gfo/Idh/MocA_Oxidoreductase"/>
</dbReference>
<dbReference type="Gene3D" id="3.40.50.720">
    <property type="entry name" value="NAD(P)-binding Rossmann-like Domain"/>
    <property type="match status" value="1"/>
</dbReference>
<organism evidence="3 4">
    <name type="scientific">Paenibacillus rhizosphaerae</name>
    <dbReference type="NCBI Taxonomy" id="297318"/>
    <lineage>
        <taxon>Bacteria</taxon>
        <taxon>Bacillati</taxon>
        <taxon>Bacillota</taxon>
        <taxon>Bacilli</taxon>
        <taxon>Bacillales</taxon>
        <taxon>Paenibacillaceae</taxon>
        <taxon>Paenibacillus</taxon>
    </lineage>
</organism>
<feature type="domain" description="GFO/IDH/MocA-like oxidoreductase" evidence="2">
    <location>
        <begin position="131"/>
        <end position="252"/>
    </location>
</feature>
<dbReference type="InterPro" id="IPR036291">
    <property type="entry name" value="NAD(P)-bd_dom_sf"/>
</dbReference>
<accession>A0A839TQX4</accession>
<evidence type="ECO:0000259" key="2">
    <source>
        <dbReference type="Pfam" id="PF22725"/>
    </source>
</evidence>
<dbReference type="Pfam" id="PF01408">
    <property type="entry name" value="GFO_IDH_MocA"/>
    <property type="match status" value="1"/>
</dbReference>
<dbReference type="PANTHER" id="PTHR43249:SF1">
    <property type="entry name" value="D-GLUCOSIDE 3-DEHYDROGENASE"/>
    <property type="match status" value="1"/>
</dbReference>
<evidence type="ECO:0000313" key="3">
    <source>
        <dbReference type="EMBL" id="MBB3129122.1"/>
    </source>
</evidence>
<dbReference type="InterPro" id="IPR055170">
    <property type="entry name" value="GFO_IDH_MocA-like_dom"/>
</dbReference>
<dbReference type="EMBL" id="JACHXJ010000003">
    <property type="protein sequence ID" value="MBB3129122.1"/>
    <property type="molecule type" value="Genomic_DNA"/>
</dbReference>
<proteinExistence type="predicted"/>
<sequence length="393" mass="44008">MIKVAIIGTGAISSAHIEGYLQFKDRCKIVALCDLYPEKAEAKREQYGLDAVIVKDYKELLDQEIDLVSVCMPPFVHAPVTIDFLNAGRHVIVEKPMASSLEECDAMIEAAEQSGKVLSVVAQNRFRNPIMKLKHVVDSGLAGRILHAQVDSYWWRGHCYYDLWWRGTWEKEGGGPTLNHAVHHIDALLWMLGQPSELQAYMSNVAHDNAEVEDLSIAILKYPNGSLGQITSSVVHHGEEQQFIFQGEHARISAPWRVTASRSLPNGFPKREPSLEEKIQQYYNELPDLPYEGHTAQIDNVLNAIETGTSVLIDGISGRNTLELIMSIYKSASTGEKVKLPLQQDDPFYTREGLMKNVPHFYEKASSIENFADLKITTGSHYGEKNGQSTDDK</sequence>
<dbReference type="SUPFAM" id="SSF51735">
    <property type="entry name" value="NAD(P)-binding Rossmann-fold domains"/>
    <property type="match status" value="1"/>
</dbReference>
<dbReference type="InterPro" id="IPR000683">
    <property type="entry name" value="Gfo/Idh/MocA-like_OxRdtase_N"/>
</dbReference>